<dbReference type="NCBIfam" id="NF033545">
    <property type="entry name" value="transpos_IS630"/>
    <property type="match status" value="1"/>
</dbReference>
<dbReference type="InterPro" id="IPR036397">
    <property type="entry name" value="RNaseH_sf"/>
</dbReference>
<proteinExistence type="predicted"/>
<feature type="domain" description="Tc1-like transposase DDE" evidence="1">
    <location>
        <begin position="198"/>
        <end position="326"/>
    </location>
</feature>
<reference evidence="3" key="1">
    <citation type="submission" date="2021-02" db="EMBL/GenBank/DDBJ databases">
        <title>Skermanella TT6 skin isolate.</title>
        <authorList>
            <person name="Lee K."/>
            <person name="Ganzorig M."/>
        </authorList>
    </citation>
    <scope>NUCLEOTIDE SEQUENCE</scope>
    <source>
        <strain evidence="3">TT6</strain>
    </source>
</reference>
<evidence type="ECO:0000313" key="3">
    <source>
        <dbReference type="EMBL" id="QQP93299.1"/>
    </source>
</evidence>
<protein>
    <submittedName>
        <fullName evidence="3">IS630 family transposase</fullName>
    </submittedName>
</protein>
<dbReference type="InterPro" id="IPR025959">
    <property type="entry name" value="Winged_HTH_dom"/>
</dbReference>
<name>A0ABX7BFZ8_9PROT</name>
<dbReference type="Pfam" id="PF13551">
    <property type="entry name" value="HTH_29"/>
    <property type="match status" value="1"/>
</dbReference>
<accession>A0ABX7BFZ8</accession>
<dbReference type="Pfam" id="PF13592">
    <property type="entry name" value="HTH_33"/>
    <property type="match status" value="1"/>
</dbReference>
<dbReference type="Pfam" id="PF13358">
    <property type="entry name" value="DDE_3"/>
    <property type="match status" value="1"/>
</dbReference>
<gene>
    <name evidence="3" type="ORF">IGS68_28020</name>
</gene>
<keyword evidence="4" id="KW-1185">Reference proteome</keyword>
<dbReference type="EMBL" id="CP067421">
    <property type="protein sequence ID" value="QQP93299.1"/>
    <property type="molecule type" value="Genomic_DNA"/>
</dbReference>
<dbReference type="RefSeq" id="WP_201082791.1">
    <property type="nucleotide sequence ID" value="NZ_CP067421.1"/>
</dbReference>
<dbReference type="SUPFAM" id="SSF46689">
    <property type="entry name" value="Homeodomain-like"/>
    <property type="match status" value="1"/>
</dbReference>
<feature type="domain" description="Winged helix-turn helix" evidence="2">
    <location>
        <begin position="112"/>
        <end position="164"/>
    </location>
</feature>
<dbReference type="InterPro" id="IPR047655">
    <property type="entry name" value="Transpos_IS630-like"/>
</dbReference>
<evidence type="ECO:0000259" key="1">
    <source>
        <dbReference type="Pfam" id="PF13358"/>
    </source>
</evidence>
<dbReference type="Proteomes" id="UP000595197">
    <property type="component" value="Plasmid pTT6-1"/>
</dbReference>
<organism evidence="3 4">
    <name type="scientific">Skermanella cutis</name>
    <dbReference type="NCBI Taxonomy" id="2775420"/>
    <lineage>
        <taxon>Bacteria</taxon>
        <taxon>Pseudomonadati</taxon>
        <taxon>Pseudomonadota</taxon>
        <taxon>Alphaproteobacteria</taxon>
        <taxon>Rhodospirillales</taxon>
        <taxon>Azospirillaceae</taxon>
        <taxon>Skermanella</taxon>
    </lineage>
</organism>
<geneLocation type="plasmid" evidence="3 4">
    <name>pTT6-1</name>
</geneLocation>
<evidence type="ECO:0000259" key="2">
    <source>
        <dbReference type="Pfam" id="PF13592"/>
    </source>
</evidence>
<keyword evidence="3" id="KW-0614">Plasmid</keyword>
<dbReference type="InterPro" id="IPR009057">
    <property type="entry name" value="Homeodomain-like_sf"/>
</dbReference>
<sequence length="360" mass="39942">MVAVAIRRDIEASELRRLARLERDGRVSSRLLALAAVLDGVSREQAARIGGMDRQTLRDWVHRFNEAGVSGLRDRARPGRPCLVAEELLPELAALIADGPQVERDGVVEFRLSHIRALSLRHFGADYSQGGMHAVLRRMGFSWLKPRPIHPKTDLAAQETFKKNFGQTLACIRDQHPEVERVEVWFQDGAEGPHARVGQKGSLTHLWAPTGTRPRAVRDHRFKSAYIFGAVCPERDTGVALVVSRVSTEAMNLMLAEISQAVGKAAHAAVLIDGAGWHIANDLEVPANITLVPLPPYSPELNAIERLWQVMRDTLLSHRLFTDLNHIIEVCCATWNTLIGQPGRIRSTCGYPWAAPVRTS</sequence>
<evidence type="ECO:0000313" key="4">
    <source>
        <dbReference type="Proteomes" id="UP000595197"/>
    </source>
</evidence>
<dbReference type="Gene3D" id="3.30.420.10">
    <property type="entry name" value="Ribonuclease H-like superfamily/Ribonuclease H"/>
    <property type="match status" value="1"/>
</dbReference>
<dbReference type="InterPro" id="IPR038717">
    <property type="entry name" value="Tc1-like_DDE_dom"/>
</dbReference>